<dbReference type="PANTHER" id="PTHR37625:SF4">
    <property type="entry name" value="OUTER MEMBRANE LIPOPROTEIN"/>
    <property type="match status" value="1"/>
</dbReference>
<dbReference type="Proteomes" id="UP000186599">
    <property type="component" value="Unassembled WGS sequence"/>
</dbReference>
<feature type="signal peptide" evidence="1">
    <location>
        <begin position="1"/>
        <end position="23"/>
    </location>
</feature>
<dbReference type="PROSITE" id="PS51257">
    <property type="entry name" value="PROKAR_LIPOPROTEIN"/>
    <property type="match status" value="1"/>
</dbReference>
<dbReference type="Proteomes" id="UP000186904">
    <property type="component" value="Unassembled WGS sequence"/>
</dbReference>
<evidence type="ECO:0000256" key="1">
    <source>
        <dbReference type="SAM" id="SignalP"/>
    </source>
</evidence>
<evidence type="ECO:0000313" key="4">
    <source>
        <dbReference type="Proteomes" id="UP000186599"/>
    </source>
</evidence>
<evidence type="ECO:0000313" key="5">
    <source>
        <dbReference type="Proteomes" id="UP000186904"/>
    </source>
</evidence>
<sequence>MPRPMLLLALCTLLALSGCSPFSSTTKLDLTLEGSPRLNPDINDRPSPIVVRLIELRNPVAFENTEFFSLYQRPREVLTPDLVSQEELELRPGDKRSYKLSTQPESRYIGVLAAYRNLPEANWRYVIPLKQKSHNQAELYLDARGISTPASARED</sequence>
<dbReference type="Pfam" id="PF12790">
    <property type="entry name" value="T6SS-SciN"/>
    <property type="match status" value="1"/>
</dbReference>
<dbReference type="STRING" id="653930.SAMN05216589_2730"/>
<dbReference type="AlphaFoldDB" id="A0A031MG24"/>
<keyword evidence="1" id="KW-0732">Signal</keyword>
<keyword evidence="4" id="KW-1185">Reference proteome</keyword>
<dbReference type="RefSeq" id="WP_036991085.1">
    <property type="nucleotide sequence ID" value="NZ_FOGN01000005.1"/>
</dbReference>
<dbReference type="PANTHER" id="PTHR37625">
    <property type="entry name" value="OUTER MEMBRANE LIPOPROTEIN-RELATED"/>
    <property type="match status" value="1"/>
</dbReference>
<reference evidence="4 5" key="1">
    <citation type="submission" date="2016-10" db="EMBL/GenBank/DDBJ databases">
        <authorList>
            <person name="de Groot N.N."/>
        </authorList>
    </citation>
    <scope>NUCLEOTIDE SEQUENCE [LARGE SCALE GENOMIC DNA]</scope>
    <source>
        <strain evidence="3 4">CGMCC 1.9095</strain>
        <strain evidence="2 5">DSM 22558</strain>
    </source>
</reference>
<proteinExistence type="predicted"/>
<dbReference type="Gene3D" id="2.60.40.4150">
    <property type="entry name" value="Type VI secretion system, lipoprotein SciN"/>
    <property type="match status" value="1"/>
</dbReference>
<organism evidence="3 4">
    <name type="scientific">Halopseudomonas bauzanensis</name>
    <dbReference type="NCBI Taxonomy" id="653930"/>
    <lineage>
        <taxon>Bacteria</taxon>
        <taxon>Pseudomonadati</taxon>
        <taxon>Pseudomonadota</taxon>
        <taxon>Gammaproteobacteria</taxon>
        <taxon>Pseudomonadales</taxon>
        <taxon>Pseudomonadaceae</taxon>
        <taxon>Halopseudomonas</taxon>
    </lineage>
</organism>
<accession>A0A031MG24</accession>
<evidence type="ECO:0000313" key="3">
    <source>
        <dbReference type="EMBL" id="SFM14911.1"/>
    </source>
</evidence>
<feature type="chain" id="PRO_5010401337" evidence="1">
    <location>
        <begin position="24"/>
        <end position="155"/>
    </location>
</feature>
<dbReference type="InterPro" id="IPR017734">
    <property type="entry name" value="T6SS_SciN"/>
</dbReference>
<evidence type="ECO:0000313" key="2">
    <source>
        <dbReference type="EMBL" id="SES21084.1"/>
    </source>
</evidence>
<dbReference type="NCBIfam" id="TIGR03352">
    <property type="entry name" value="VI_chp_3"/>
    <property type="match status" value="1"/>
</dbReference>
<dbReference type="EMBL" id="FOUA01000005">
    <property type="protein sequence ID" value="SFM14911.1"/>
    <property type="molecule type" value="Genomic_DNA"/>
</dbReference>
<name>A0A031MG24_9GAMM</name>
<protein>
    <submittedName>
        <fullName evidence="3">Type VI secretion system protein VasD</fullName>
    </submittedName>
</protein>
<gene>
    <name evidence="3" type="ORF">SAMN04487855_2491</name>
    <name evidence="2" type="ORF">SAMN05216589_2730</name>
</gene>
<dbReference type="EMBL" id="FOGN01000005">
    <property type="protein sequence ID" value="SES21084.1"/>
    <property type="molecule type" value="Genomic_DNA"/>
</dbReference>
<dbReference type="OrthoDB" id="5471061at2"/>
<dbReference type="InterPro" id="IPR038706">
    <property type="entry name" value="Type_VI_SciN-like_sf"/>
</dbReference>